<organism evidence="13 14">
    <name type="scientific">Acidianus ambivalens</name>
    <name type="common">Desulfurolobus ambivalens</name>
    <dbReference type="NCBI Taxonomy" id="2283"/>
    <lineage>
        <taxon>Archaea</taxon>
        <taxon>Thermoproteota</taxon>
        <taxon>Thermoprotei</taxon>
        <taxon>Sulfolobales</taxon>
        <taxon>Sulfolobaceae</taxon>
        <taxon>Acidianus</taxon>
    </lineage>
</organism>
<dbReference type="PANTHER" id="PTHR43401">
    <property type="entry name" value="L-THREONINE 3-DEHYDROGENASE"/>
    <property type="match status" value="1"/>
</dbReference>
<accession>A0A650CVJ4</accession>
<evidence type="ECO:0000256" key="8">
    <source>
        <dbReference type="ARBA" id="ARBA00023277"/>
    </source>
</evidence>
<dbReference type="RefSeq" id="WP_152942232.1">
    <property type="nucleotide sequence ID" value="NZ_CP045482.1"/>
</dbReference>
<name>A0A650CVJ4_ACIAM</name>
<dbReference type="GO" id="GO:0008270">
    <property type="term" value="F:zinc ion binding"/>
    <property type="evidence" value="ECO:0007669"/>
    <property type="project" value="UniProtKB-UniRule"/>
</dbReference>
<reference evidence="13 14" key="2">
    <citation type="submission" date="2019-10" db="EMBL/GenBank/DDBJ databases">
        <title>Genome Sequences from Six Type Strain Members of the Archaeal Family Sulfolobaceae: Acidianus ambivalens, Acidianus infernus, Metallosphaera prunae, Stygiolobus azoricus, Sulfolobus metallicus, and Sulfurisphaera ohwakuensis.</title>
        <authorList>
            <person name="Counts J.A."/>
            <person name="Kelly R.M."/>
        </authorList>
    </citation>
    <scope>NUCLEOTIDE SEQUENCE [LARGE SCALE GENOMIC DNA]</scope>
    <source>
        <strain evidence="13 14">LEI 10</strain>
    </source>
</reference>
<dbReference type="InterPro" id="IPR026583">
    <property type="entry name" value="Glc_1-DH_arc"/>
</dbReference>
<dbReference type="InterPro" id="IPR013154">
    <property type="entry name" value="ADH-like_N"/>
</dbReference>
<dbReference type="EC" id="1.1.1.47" evidence="9"/>
<dbReference type="Proteomes" id="UP000426328">
    <property type="component" value="Chromosome"/>
</dbReference>
<dbReference type="EMBL" id="WHYS01000002">
    <property type="protein sequence ID" value="MQL55966.1"/>
    <property type="molecule type" value="Genomic_DNA"/>
</dbReference>
<evidence type="ECO:0000313" key="12">
    <source>
        <dbReference type="EMBL" id="MQL55966.1"/>
    </source>
</evidence>
<feature type="binding site" evidence="9">
    <location>
        <begin position="191"/>
        <end position="194"/>
    </location>
    <ligand>
        <name>NADP(+)</name>
        <dbReference type="ChEBI" id="CHEBI:58349"/>
    </ligand>
</feature>
<dbReference type="Gene3D" id="3.90.180.10">
    <property type="entry name" value="Medium-chain alcohol dehydrogenases, catalytic domain"/>
    <property type="match status" value="1"/>
</dbReference>
<feature type="binding site" evidence="9">
    <location>
        <position position="157"/>
    </location>
    <ligand>
        <name>substrate</name>
    </ligand>
</feature>
<dbReference type="InterPro" id="IPR011032">
    <property type="entry name" value="GroES-like_sf"/>
</dbReference>
<feature type="binding site" evidence="9">
    <location>
        <begin position="213"/>
        <end position="215"/>
    </location>
    <ligand>
        <name>NADP(+)</name>
        <dbReference type="ChEBI" id="CHEBI:58349"/>
    </ligand>
</feature>
<dbReference type="KEGG" id="aamb:D1866_05350"/>
<dbReference type="Proteomes" id="UP000474054">
    <property type="component" value="Unassembled WGS sequence"/>
</dbReference>
<gene>
    <name evidence="9" type="primary">gdh</name>
    <name evidence="13" type="ORF">D1866_05350</name>
    <name evidence="12" type="ORF">GFB69_09475</name>
</gene>
<keyword evidence="3 9" id="KW-0547">Nucleotide-binding</keyword>
<feature type="binding site" evidence="9">
    <location>
        <begin position="302"/>
        <end position="304"/>
    </location>
    <ligand>
        <name>NADP(+)</name>
        <dbReference type="ChEBI" id="CHEBI:58349"/>
    </ligand>
</feature>
<keyword evidence="7 9" id="KW-0520">NAD</keyword>
<keyword evidence="6 9" id="KW-0560">Oxidoreductase</keyword>
<dbReference type="HAMAP" id="MF_02127">
    <property type="entry name" value="Glucose_DH"/>
    <property type="match status" value="1"/>
</dbReference>
<feature type="binding site" evidence="9">
    <location>
        <position position="304"/>
    </location>
    <ligand>
        <name>substrate</name>
    </ligand>
</feature>
<dbReference type="InterPro" id="IPR036291">
    <property type="entry name" value="NAD(P)-bd_dom_sf"/>
</dbReference>
<dbReference type="AlphaFoldDB" id="A0A650CVJ4"/>
<comment type="similarity">
    <text evidence="9">Belongs to the zinc-containing alcohol dehydrogenase family. Glucose 1-dehydrogenase subfamily.</text>
</comment>
<sequence>MKAIVVKPHQPGMEVKDVNIEEKVGKGQVLVKTLYTGVCGTDRGIVGNKLSFTRPQEGWSELILGHEAFGQVKEVGEGVKELRKGDYVVPVVRRGCGVCLNCKIGKQDFCETGNFVEAGIRGKNGFMREEFVDDEIYLVKVPEAIKDIAVLTEPLSNVVKAIEEVMHIQQRMVWNCEDGAYDCRNAYVVGTGPIGTFFSLLLRTYGFNVYMLNRRDPSPAEEYVSTRIEAEFVNTTKGVDHLPKADIIVDTSGFPSAFVPLMHKMNKNSILVLFGTQTGDKVQIDADLVTFMVENNIAVVGSVNANKWHFKSAVNYLTMWKEKYGDLLNRMITTVVTPENAKEILENKPKGEIKSVIKW</sequence>
<evidence type="ECO:0000259" key="10">
    <source>
        <dbReference type="Pfam" id="PF08240"/>
    </source>
</evidence>
<evidence type="ECO:0000313" key="13">
    <source>
        <dbReference type="EMBL" id="QGR21477.1"/>
    </source>
</evidence>
<evidence type="ECO:0000256" key="5">
    <source>
        <dbReference type="ARBA" id="ARBA00022857"/>
    </source>
</evidence>
<dbReference type="PROSITE" id="PS00059">
    <property type="entry name" value="ADH_ZINC"/>
    <property type="match status" value="1"/>
</dbReference>
<evidence type="ECO:0000313" key="14">
    <source>
        <dbReference type="Proteomes" id="UP000426328"/>
    </source>
</evidence>
<dbReference type="InterPro" id="IPR002328">
    <property type="entry name" value="ADH_Zn_CS"/>
</dbReference>
<feature type="binding site" evidence="9">
    <location>
        <position position="348"/>
    </location>
    <ligand>
        <name>NADP(+)</name>
        <dbReference type="ChEBI" id="CHEBI:58349"/>
    </ligand>
</feature>
<evidence type="ECO:0000259" key="11">
    <source>
        <dbReference type="Pfam" id="PF16912"/>
    </source>
</evidence>
<dbReference type="Gene3D" id="3.40.50.720">
    <property type="entry name" value="NAD(P)-binding Rossmann-like Domain"/>
    <property type="match status" value="1"/>
</dbReference>
<feature type="domain" description="Alcohol dehydrogenase-like N-terminal" evidence="10">
    <location>
        <begin position="25"/>
        <end position="143"/>
    </location>
</feature>
<dbReference type="InterPro" id="IPR031640">
    <property type="entry name" value="Glu_dehyd_C"/>
</dbReference>
<keyword evidence="4 9" id="KW-0862">Zinc</keyword>
<dbReference type="SUPFAM" id="SSF50129">
    <property type="entry name" value="GroES-like"/>
    <property type="match status" value="1"/>
</dbReference>
<dbReference type="Pfam" id="PF08240">
    <property type="entry name" value="ADH_N"/>
    <property type="match status" value="1"/>
</dbReference>
<dbReference type="GO" id="GO:0005536">
    <property type="term" value="F:D-glucose binding"/>
    <property type="evidence" value="ECO:0007669"/>
    <property type="project" value="UniProtKB-UniRule"/>
</dbReference>
<feature type="binding site" evidence="9">
    <location>
        <begin position="274"/>
        <end position="276"/>
    </location>
    <ligand>
        <name>NADP(+)</name>
        <dbReference type="ChEBI" id="CHEBI:58349"/>
    </ligand>
</feature>
<dbReference type="EMBL" id="CP045482">
    <property type="protein sequence ID" value="QGR21477.1"/>
    <property type="molecule type" value="Genomic_DNA"/>
</dbReference>
<keyword evidence="2 9" id="KW-0479">Metal-binding</keyword>
<dbReference type="GO" id="GO:0019595">
    <property type="term" value="P:non-phosphorylated glucose catabolic process"/>
    <property type="evidence" value="ECO:0007669"/>
    <property type="project" value="UniProtKB-UniRule"/>
</dbReference>
<evidence type="ECO:0000256" key="4">
    <source>
        <dbReference type="ARBA" id="ARBA00022833"/>
    </source>
</evidence>
<evidence type="ECO:0000256" key="9">
    <source>
        <dbReference type="HAMAP-Rule" id="MF_02127"/>
    </source>
</evidence>
<reference evidence="12 15" key="1">
    <citation type="submission" date="2019-10" db="EMBL/GenBank/DDBJ databases">
        <title>Comparative genomics of sulfur disproportionating microorganisms.</title>
        <authorList>
            <person name="Ward L.M."/>
            <person name="Bertran E."/>
            <person name="Johnston D."/>
        </authorList>
    </citation>
    <scope>NUCLEOTIDE SEQUENCE [LARGE SCALE GENOMIC DNA]</scope>
    <source>
        <strain evidence="12 15">DSM 3772</strain>
    </source>
</reference>
<comment type="function">
    <text evidence="9">Catalyzes the NAD(P)(+)-dependent oxidation of D-glucose to D-gluconate via gluconolactone. Can utilize both NAD(+) and NADP(+) as electron acceptor. Is involved in the degradation of glucose through a non-phosphorylative variant of the Entner-Doudoroff pathway.</text>
</comment>
<dbReference type="SUPFAM" id="SSF51735">
    <property type="entry name" value="NAD(P)-binding Rossmann-fold domains"/>
    <property type="match status" value="1"/>
</dbReference>
<evidence type="ECO:0000313" key="15">
    <source>
        <dbReference type="Proteomes" id="UP000474054"/>
    </source>
</evidence>
<feature type="binding site" evidence="9">
    <location>
        <position position="153"/>
    </location>
    <ligand>
        <name>substrate</name>
    </ligand>
</feature>
<dbReference type="GO" id="GO:0047936">
    <property type="term" value="F:glucose 1-dehydrogenase [NAD(P)+] activity"/>
    <property type="evidence" value="ECO:0007669"/>
    <property type="project" value="UniProtKB-UniRule"/>
</dbReference>
<evidence type="ECO:0000256" key="7">
    <source>
        <dbReference type="ARBA" id="ARBA00023027"/>
    </source>
</evidence>
<evidence type="ECO:0000256" key="6">
    <source>
        <dbReference type="ARBA" id="ARBA00023002"/>
    </source>
</evidence>
<protein>
    <recommendedName>
        <fullName evidence="9">Glucose 1-dehydrogenase</fullName>
        <shortName evidence="9">GDH</shortName>
        <shortName evidence="9">GlcDH</shortName>
        <ecNumber evidence="9">1.1.1.47</ecNumber>
    </recommendedName>
</protein>
<dbReference type="GO" id="GO:0051262">
    <property type="term" value="P:protein tetramerization"/>
    <property type="evidence" value="ECO:0007669"/>
    <property type="project" value="UniProtKB-ARBA"/>
</dbReference>
<dbReference type="GeneID" id="42779140"/>
<dbReference type="CDD" id="cd08230">
    <property type="entry name" value="glucose_DH"/>
    <property type="match status" value="1"/>
</dbReference>
<keyword evidence="5 9" id="KW-0521">NADP</keyword>
<dbReference type="InterPro" id="IPR050129">
    <property type="entry name" value="Zn_alcohol_dh"/>
</dbReference>
<comment type="cofactor">
    <cofactor evidence="1">
        <name>Zn(2+)</name>
        <dbReference type="ChEBI" id="CHEBI:29105"/>
    </cofactor>
</comment>
<feature type="domain" description="Glucose dehydrogenase C-terminal" evidence="11">
    <location>
        <begin position="147"/>
        <end position="358"/>
    </location>
</feature>
<comment type="catalytic activity">
    <reaction evidence="9">
        <text>D-glucose + NAD(+) = D-glucono-1,5-lactone + NADH + H(+)</text>
        <dbReference type="Rhea" id="RHEA:14293"/>
        <dbReference type="ChEBI" id="CHEBI:4167"/>
        <dbReference type="ChEBI" id="CHEBI:15378"/>
        <dbReference type="ChEBI" id="CHEBI:16217"/>
        <dbReference type="ChEBI" id="CHEBI:57540"/>
        <dbReference type="ChEBI" id="CHEBI:57945"/>
        <dbReference type="EC" id="1.1.1.47"/>
    </reaction>
</comment>
<dbReference type="PANTHER" id="PTHR43401:SF2">
    <property type="entry name" value="L-THREONINE 3-DEHYDROGENASE"/>
    <property type="match status" value="1"/>
</dbReference>
<evidence type="ECO:0000256" key="1">
    <source>
        <dbReference type="ARBA" id="ARBA00001947"/>
    </source>
</evidence>
<comment type="caution">
    <text evidence="9">Lacks conserved residue(s) required for the propagation of feature annotation.</text>
</comment>
<dbReference type="GO" id="GO:0070401">
    <property type="term" value="F:NADP+ binding"/>
    <property type="evidence" value="ECO:0007669"/>
    <property type="project" value="UniProtKB-UniRule"/>
</dbReference>
<feature type="binding site" evidence="9">
    <location>
        <position position="117"/>
    </location>
    <ligand>
        <name>substrate</name>
    </ligand>
</feature>
<comment type="catalytic activity">
    <reaction evidence="9">
        <text>D-glucose + NADP(+) = D-glucono-1,5-lactone + NADPH + H(+)</text>
        <dbReference type="Rhea" id="RHEA:14405"/>
        <dbReference type="ChEBI" id="CHEBI:4167"/>
        <dbReference type="ChEBI" id="CHEBI:15378"/>
        <dbReference type="ChEBI" id="CHEBI:16217"/>
        <dbReference type="ChEBI" id="CHEBI:57783"/>
        <dbReference type="ChEBI" id="CHEBI:58349"/>
        <dbReference type="EC" id="1.1.1.47"/>
    </reaction>
</comment>
<proteinExistence type="inferred from homology"/>
<evidence type="ECO:0000256" key="3">
    <source>
        <dbReference type="ARBA" id="ARBA00022741"/>
    </source>
</evidence>
<dbReference type="Pfam" id="PF16912">
    <property type="entry name" value="Glu_dehyd_C"/>
    <property type="match status" value="1"/>
</dbReference>
<keyword evidence="14" id="KW-1185">Reference proteome</keyword>
<feature type="binding site" evidence="9">
    <location>
        <position position="41"/>
    </location>
    <ligand>
        <name>substrate</name>
    </ligand>
</feature>
<dbReference type="GO" id="GO:0070403">
    <property type="term" value="F:NAD+ binding"/>
    <property type="evidence" value="ECO:0007669"/>
    <property type="project" value="UniProtKB-UniRule"/>
</dbReference>
<evidence type="ECO:0000256" key="2">
    <source>
        <dbReference type="ARBA" id="ARBA00022723"/>
    </source>
</evidence>
<keyword evidence="8 9" id="KW-0119">Carbohydrate metabolism</keyword>